<evidence type="ECO:0000256" key="4">
    <source>
        <dbReference type="SAM" id="MobiDB-lite"/>
    </source>
</evidence>
<dbReference type="Gene3D" id="1.10.10.10">
    <property type="entry name" value="Winged helix-like DNA-binding domain superfamily/Winged helix DNA-binding domain"/>
    <property type="match status" value="2"/>
</dbReference>
<keyword evidence="2" id="KW-0238">DNA-binding</keyword>
<dbReference type="RefSeq" id="WP_212533362.1">
    <property type="nucleotide sequence ID" value="NZ_JAGSOG010000348.1"/>
</dbReference>
<accession>A0A941F087</accession>
<evidence type="ECO:0000256" key="3">
    <source>
        <dbReference type="ARBA" id="ARBA00023163"/>
    </source>
</evidence>
<evidence type="ECO:0000259" key="5">
    <source>
        <dbReference type="PROSITE" id="PS50956"/>
    </source>
</evidence>
<organism evidence="6 7">
    <name type="scientific">Actinospica durhamensis</name>
    <dbReference type="NCBI Taxonomy" id="1508375"/>
    <lineage>
        <taxon>Bacteria</taxon>
        <taxon>Bacillati</taxon>
        <taxon>Actinomycetota</taxon>
        <taxon>Actinomycetes</taxon>
        <taxon>Catenulisporales</taxon>
        <taxon>Actinospicaceae</taxon>
        <taxon>Actinospica</taxon>
    </lineage>
</organism>
<dbReference type="PROSITE" id="PS50956">
    <property type="entry name" value="HTH_ASNC_2"/>
    <property type="match status" value="1"/>
</dbReference>
<sequence length="332" mass="35924">MKSAKFDALDRQLVQALQLDGRLPFSRIAEVLGVSDQTVARRYTRLRTAGRIRVLATTDAAMLGEVQWLIRVQCKPDGAQRLGQMLSLRDDTTWVSLTSGGTEISCMTSVPEGRQSQSLLLTRLPRTPSVVSMTAHCVMHTFYGGSRGLSLKSDALTEEQAAALQPEPPRPYGTGHGGEPVTLDDGDRRMLAVLGKDGRADLAELATATGWSQSTVRRRLAQLRSSGTVYLDLEYDHSIFDLSARVLLWLSVAPAELEATGQALAEHPEVAYACATTGATNLHAVALCKDIHSVYSYLTTRVATLAAVHQVETSPIMQSLKGAASLRTLPPQ</sequence>
<dbReference type="GO" id="GO:0043565">
    <property type="term" value="F:sequence-specific DNA binding"/>
    <property type="evidence" value="ECO:0007669"/>
    <property type="project" value="InterPro"/>
</dbReference>
<dbReference type="InterPro" id="IPR011008">
    <property type="entry name" value="Dimeric_a/b-barrel"/>
</dbReference>
<dbReference type="GO" id="GO:0043200">
    <property type="term" value="P:response to amino acid"/>
    <property type="evidence" value="ECO:0007669"/>
    <property type="project" value="TreeGrafter"/>
</dbReference>
<dbReference type="Pfam" id="PF13404">
    <property type="entry name" value="HTH_AsnC-type"/>
    <property type="match status" value="2"/>
</dbReference>
<keyword evidence="7" id="KW-1185">Reference proteome</keyword>
<dbReference type="SUPFAM" id="SSF54909">
    <property type="entry name" value="Dimeric alpha+beta barrel"/>
    <property type="match status" value="1"/>
</dbReference>
<dbReference type="AlphaFoldDB" id="A0A941F087"/>
<gene>
    <name evidence="6" type="ORF">KDL01_36945</name>
</gene>
<dbReference type="EMBL" id="JAGSOG010000348">
    <property type="protein sequence ID" value="MBR7838914.1"/>
    <property type="molecule type" value="Genomic_DNA"/>
</dbReference>
<feature type="region of interest" description="Disordered" evidence="4">
    <location>
        <begin position="161"/>
        <end position="184"/>
    </location>
</feature>
<evidence type="ECO:0000313" key="7">
    <source>
        <dbReference type="Proteomes" id="UP000675781"/>
    </source>
</evidence>
<protein>
    <submittedName>
        <fullName evidence="6">Lrp/AsnC family transcriptional regulator</fullName>
    </submittedName>
</protein>
<dbReference type="InterPro" id="IPR019888">
    <property type="entry name" value="Tscrpt_reg_AsnC-like"/>
</dbReference>
<dbReference type="PANTHER" id="PTHR30154:SF34">
    <property type="entry name" value="TRANSCRIPTIONAL REGULATOR AZLB"/>
    <property type="match status" value="1"/>
</dbReference>
<evidence type="ECO:0000256" key="1">
    <source>
        <dbReference type="ARBA" id="ARBA00023015"/>
    </source>
</evidence>
<feature type="domain" description="HTH asnC-type" evidence="5">
    <location>
        <begin position="6"/>
        <end position="66"/>
    </location>
</feature>
<proteinExistence type="predicted"/>
<keyword evidence="3" id="KW-0804">Transcription</keyword>
<evidence type="ECO:0000256" key="2">
    <source>
        <dbReference type="ARBA" id="ARBA00023125"/>
    </source>
</evidence>
<dbReference type="Pfam" id="PF01037">
    <property type="entry name" value="AsnC_trans_reg"/>
    <property type="match status" value="1"/>
</dbReference>
<dbReference type="SUPFAM" id="SSF46785">
    <property type="entry name" value="Winged helix' DNA-binding domain"/>
    <property type="match status" value="2"/>
</dbReference>
<dbReference type="Gene3D" id="3.30.70.920">
    <property type="match status" value="1"/>
</dbReference>
<dbReference type="PRINTS" id="PR00033">
    <property type="entry name" value="HTHASNC"/>
</dbReference>
<evidence type="ECO:0000313" key="6">
    <source>
        <dbReference type="EMBL" id="MBR7838914.1"/>
    </source>
</evidence>
<reference evidence="6" key="1">
    <citation type="submission" date="2021-04" db="EMBL/GenBank/DDBJ databases">
        <title>Genome based classification of Actinospica acidithermotolerans sp. nov., an actinobacterium isolated from an Indonesian hot spring.</title>
        <authorList>
            <person name="Kusuma A.B."/>
            <person name="Putra K.E."/>
            <person name="Nafisah S."/>
            <person name="Loh J."/>
            <person name="Nouioui I."/>
            <person name="Goodfellow M."/>
        </authorList>
    </citation>
    <scope>NUCLEOTIDE SEQUENCE</scope>
    <source>
        <strain evidence="6">CSCA 57</strain>
    </source>
</reference>
<dbReference type="GO" id="GO:0005829">
    <property type="term" value="C:cytosol"/>
    <property type="evidence" value="ECO:0007669"/>
    <property type="project" value="TreeGrafter"/>
</dbReference>
<dbReference type="InterPro" id="IPR036390">
    <property type="entry name" value="WH_DNA-bd_sf"/>
</dbReference>
<dbReference type="PANTHER" id="PTHR30154">
    <property type="entry name" value="LEUCINE-RESPONSIVE REGULATORY PROTEIN"/>
    <property type="match status" value="1"/>
</dbReference>
<dbReference type="InterPro" id="IPR036388">
    <property type="entry name" value="WH-like_DNA-bd_sf"/>
</dbReference>
<dbReference type="InterPro" id="IPR019887">
    <property type="entry name" value="Tscrpt_reg_AsnC/Lrp_C"/>
</dbReference>
<dbReference type="Proteomes" id="UP000675781">
    <property type="component" value="Unassembled WGS sequence"/>
</dbReference>
<dbReference type="InterPro" id="IPR000485">
    <property type="entry name" value="AsnC-type_HTH_dom"/>
</dbReference>
<keyword evidence="1" id="KW-0805">Transcription regulation</keyword>
<dbReference type="SMART" id="SM00344">
    <property type="entry name" value="HTH_ASNC"/>
    <property type="match status" value="2"/>
</dbReference>
<name>A0A941F087_9ACTN</name>
<comment type="caution">
    <text evidence="6">The sequence shown here is derived from an EMBL/GenBank/DDBJ whole genome shotgun (WGS) entry which is preliminary data.</text>
</comment>